<gene>
    <name evidence="1" type="ORF">QTG54_004669</name>
</gene>
<evidence type="ECO:0000313" key="2">
    <source>
        <dbReference type="Proteomes" id="UP001224775"/>
    </source>
</evidence>
<evidence type="ECO:0000313" key="1">
    <source>
        <dbReference type="EMBL" id="KAK1744136.1"/>
    </source>
</evidence>
<sequence>MNLMAPNLSTIAEEFGMDDDERDMKLGGMVALGFFFVGAPDPERGASEAAVMEEVDDDSTLESSIVLQDDNMKTSTCACDVLERGQNPQLEEEHTSQLMSS</sequence>
<name>A0AAD8YF93_9STRA</name>
<dbReference type="AlphaFoldDB" id="A0AAD8YF93"/>
<dbReference type="EMBL" id="JATAAI010000007">
    <property type="protein sequence ID" value="KAK1744136.1"/>
    <property type="molecule type" value="Genomic_DNA"/>
</dbReference>
<reference evidence="1" key="1">
    <citation type="submission" date="2023-06" db="EMBL/GenBank/DDBJ databases">
        <title>Survivors Of The Sea: Transcriptome response of Skeletonema marinoi to long-term dormancy.</title>
        <authorList>
            <person name="Pinder M.I.M."/>
            <person name="Kourtchenko O."/>
            <person name="Robertson E.K."/>
            <person name="Larsson T."/>
            <person name="Maumus F."/>
            <person name="Osuna-Cruz C.M."/>
            <person name="Vancaester E."/>
            <person name="Stenow R."/>
            <person name="Vandepoele K."/>
            <person name="Ploug H."/>
            <person name="Bruchert V."/>
            <person name="Godhe A."/>
            <person name="Topel M."/>
        </authorList>
    </citation>
    <scope>NUCLEOTIDE SEQUENCE</scope>
    <source>
        <strain evidence="1">R05AC</strain>
    </source>
</reference>
<dbReference type="Proteomes" id="UP001224775">
    <property type="component" value="Unassembled WGS sequence"/>
</dbReference>
<accession>A0AAD8YF93</accession>
<keyword evidence="2" id="KW-1185">Reference proteome</keyword>
<organism evidence="1 2">
    <name type="scientific">Skeletonema marinoi</name>
    <dbReference type="NCBI Taxonomy" id="267567"/>
    <lineage>
        <taxon>Eukaryota</taxon>
        <taxon>Sar</taxon>
        <taxon>Stramenopiles</taxon>
        <taxon>Ochrophyta</taxon>
        <taxon>Bacillariophyta</taxon>
        <taxon>Coscinodiscophyceae</taxon>
        <taxon>Thalassiosirophycidae</taxon>
        <taxon>Thalassiosirales</taxon>
        <taxon>Skeletonemataceae</taxon>
        <taxon>Skeletonema</taxon>
        <taxon>Skeletonema marinoi-dohrnii complex</taxon>
    </lineage>
</organism>
<protein>
    <submittedName>
        <fullName evidence="1">MFS transporter</fullName>
    </submittedName>
</protein>
<proteinExistence type="predicted"/>
<comment type="caution">
    <text evidence="1">The sequence shown here is derived from an EMBL/GenBank/DDBJ whole genome shotgun (WGS) entry which is preliminary data.</text>
</comment>